<accession>A0A084IG03</accession>
<evidence type="ECO:0000313" key="1">
    <source>
        <dbReference type="EMBL" id="KEZ75637.1"/>
    </source>
</evidence>
<organism evidence="1 2">
    <name type="scientific">Salinisphaera hydrothermalis (strain C41B8)</name>
    <dbReference type="NCBI Taxonomy" id="1304275"/>
    <lineage>
        <taxon>Bacteria</taxon>
        <taxon>Pseudomonadati</taxon>
        <taxon>Pseudomonadota</taxon>
        <taxon>Gammaproteobacteria</taxon>
        <taxon>Salinisphaerales</taxon>
        <taxon>Salinisphaeraceae</taxon>
        <taxon>Salinisphaera</taxon>
    </lineage>
</organism>
<proteinExistence type="predicted"/>
<reference evidence="1 2" key="1">
    <citation type="submission" date="2013-03" db="EMBL/GenBank/DDBJ databases">
        <title>Salinisphaera hydrothermalis C41B8 Genome Sequencing.</title>
        <authorList>
            <person name="Li C."/>
            <person name="Lai Q."/>
            <person name="Shao Z."/>
        </authorList>
    </citation>
    <scope>NUCLEOTIDE SEQUENCE [LARGE SCALE GENOMIC DNA]</scope>
    <source>
        <strain evidence="1 2">C41B8</strain>
    </source>
</reference>
<dbReference type="EMBL" id="APNK01000071">
    <property type="protein sequence ID" value="KEZ75637.1"/>
    <property type="molecule type" value="Genomic_DNA"/>
</dbReference>
<protein>
    <submittedName>
        <fullName evidence="1">Uncharacterized protein</fullName>
    </submittedName>
</protein>
<name>A0A084IG03_SALHC</name>
<gene>
    <name evidence="1" type="ORF">C41B8_19017</name>
</gene>
<keyword evidence="2" id="KW-1185">Reference proteome</keyword>
<dbReference type="AlphaFoldDB" id="A0A084IG03"/>
<dbReference type="Proteomes" id="UP000028302">
    <property type="component" value="Unassembled WGS sequence"/>
</dbReference>
<feature type="non-terminal residue" evidence="1">
    <location>
        <position position="1"/>
    </location>
</feature>
<evidence type="ECO:0000313" key="2">
    <source>
        <dbReference type="Proteomes" id="UP000028302"/>
    </source>
</evidence>
<comment type="caution">
    <text evidence="1">The sequence shown here is derived from an EMBL/GenBank/DDBJ whole genome shotgun (WGS) entry which is preliminary data.</text>
</comment>
<sequence>GSIFNRRFKTKRGHFSVGVDTYSVWCAELVMNIDIQDMANRLTTSDIGKTVHTVQIVEVGAVNDVLLDLAPFCIDLPILSAIARPTRGAPFL</sequence>